<keyword evidence="10" id="KW-0812">Transmembrane</keyword>
<evidence type="ECO:0000313" key="12">
    <source>
        <dbReference type="EMBL" id="KAH3874315.1"/>
    </source>
</evidence>
<evidence type="ECO:0000256" key="4">
    <source>
        <dbReference type="ARBA" id="ARBA00022729"/>
    </source>
</evidence>
<evidence type="ECO:0000256" key="8">
    <source>
        <dbReference type="PROSITE-ProRule" id="PRU00206"/>
    </source>
</evidence>
<evidence type="ECO:0000259" key="11">
    <source>
        <dbReference type="PROSITE" id="PS50050"/>
    </source>
</evidence>
<keyword evidence="3" id="KW-0053">Apoptosis</keyword>
<protein>
    <recommendedName>
        <fullName evidence="11">TNFR-Cys domain-containing protein</fullName>
    </recommendedName>
</protein>
<comment type="caution">
    <text evidence="12">The sequence shown here is derived from an EMBL/GenBank/DDBJ whole genome shotgun (WGS) entry which is preliminary data.</text>
</comment>
<dbReference type="PROSITE" id="PS00652">
    <property type="entry name" value="TNFR_NGFR_1"/>
    <property type="match status" value="1"/>
</dbReference>
<feature type="disulfide bond" evidence="8">
    <location>
        <begin position="47"/>
        <end position="65"/>
    </location>
</feature>
<evidence type="ECO:0000256" key="10">
    <source>
        <dbReference type="SAM" id="Phobius"/>
    </source>
</evidence>
<feature type="region of interest" description="Disordered" evidence="9">
    <location>
        <begin position="174"/>
        <end position="203"/>
    </location>
</feature>
<gene>
    <name evidence="12" type="ORF">DPMN_037557</name>
</gene>
<keyword evidence="7" id="KW-0325">Glycoprotein</keyword>
<evidence type="ECO:0000256" key="6">
    <source>
        <dbReference type="ARBA" id="ARBA00023157"/>
    </source>
</evidence>
<feature type="region of interest" description="Disordered" evidence="9">
    <location>
        <begin position="135"/>
        <end position="155"/>
    </location>
</feature>
<evidence type="ECO:0000256" key="3">
    <source>
        <dbReference type="ARBA" id="ARBA00022703"/>
    </source>
</evidence>
<dbReference type="InterPro" id="IPR052459">
    <property type="entry name" value="TNFRSF_decoy_receptor"/>
</dbReference>
<comment type="subcellular location">
    <subcellularLocation>
        <location evidence="1">Secreted</location>
    </subcellularLocation>
</comment>
<reference evidence="12" key="1">
    <citation type="journal article" date="2019" name="bioRxiv">
        <title>The Genome of the Zebra Mussel, Dreissena polymorpha: A Resource for Invasive Species Research.</title>
        <authorList>
            <person name="McCartney M.A."/>
            <person name="Auch B."/>
            <person name="Kono T."/>
            <person name="Mallez S."/>
            <person name="Zhang Y."/>
            <person name="Obille A."/>
            <person name="Becker A."/>
            <person name="Abrahante J.E."/>
            <person name="Garbe J."/>
            <person name="Badalamenti J.P."/>
            <person name="Herman A."/>
            <person name="Mangelson H."/>
            <person name="Liachko I."/>
            <person name="Sullivan S."/>
            <person name="Sone E.D."/>
            <person name="Koren S."/>
            <person name="Silverstein K.A.T."/>
            <person name="Beckman K.B."/>
            <person name="Gohl D.M."/>
        </authorList>
    </citation>
    <scope>NUCLEOTIDE SEQUENCE</scope>
    <source>
        <strain evidence="12">Duluth1</strain>
        <tissue evidence="12">Whole animal</tissue>
    </source>
</reference>
<accession>A0A9D4MDS5</accession>
<keyword evidence="6 8" id="KW-1015">Disulfide bond</keyword>
<reference evidence="12" key="2">
    <citation type="submission" date="2020-11" db="EMBL/GenBank/DDBJ databases">
        <authorList>
            <person name="McCartney M.A."/>
            <person name="Auch B."/>
            <person name="Kono T."/>
            <person name="Mallez S."/>
            <person name="Becker A."/>
            <person name="Gohl D.M."/>
            <person name="Silverstein K.A.T."/>
            <person name="Koren S."/>
            <person name="Bechman K.B."/>
            <person name="Herman A."/>
            <person name="Abrahante J.E."/>
            <person name="Garbe J."/>
        </authorList>
    </citation>
    <scope>NUCLEOTIDE SEQUENCE</scope>
    <source>
        <strain evidence="12">Duluth1</strain>
        <tissue evidence="12">Whole animal</tissue>
    </source>
</reference>
<keyword evidence="5" id="KW-0677">Repeat</keyword>
<name>A0A9D4MDS5_DREPO</name>
<evidence type="ECO:0000256" key="2">
    <source>
        <dbReference type="ARBA" id="ARBA00022525"/>
    </source>
</evidence>
<dbReference type="AlphaFoldDB" id="A0A9D4MDS5"/>
<dbReference type="PROSITE" id="PS50050">
    <property type="entry name" value="TNFR_NGFR_2"/>
    <property type="match status" value="1"/>
</dbReference>
<evidence type="ECO:0000313" key="13">
    <source>
        <dbReference type="Proteomes" id="UP000828390"/>
    </source>
</evidence>
<feature type="domain" description="TNFR-Cys" evidence="11">
    <location>
        <begin position="24"/>
        <end position="65"/>
    </location>
</feature>
<evidence type="ECO:0000256" key="5">
    <source>
        <dbReference type="ARBA" id="ARBA00022737"/>
    </source>
</evidence>
<keyword evidence="13" id="KW-1185">Reference proteome</keyword>
<keyword evidence="2" id="KW-0964">Secreted</keyword>
<dbReference type="GO" id="GO:0005576">
    <property type="term" value="C:extracellular region"/>
    <property type="evidence" value="ECO:0007669"/>
    <property type="project" value="UniProtKB-SubCell"/>
</dbReference>
<evidence type="ECO:0000256" key="7">
    <source>
        <dbReference type="ARBA" id="ARBA00023180"/>
    </source>
</evidence>
<evidence type="ECO:0000256" key="9">
    <source>
        <dbReference type="SAM" id="MobiDB-lite"/>
    </source>
</evidence>
<dbReference type="EMBL" id="JAIWYP010000002">
    <property type="protein sequence ID" value="KAH3874315.1"/>
    <property type="molecule type" value="Genomic_DNA"/>
</dbReference>
<dbReference type="Gene3D" id="2.10.50.10">
    <property type="entry name" value="Tumor Necrosis Factor Receptor, subunit A, domain 2"/>
    <property type="match status" value="1"/>
</dbReference>
<feature type="transmembrane region" description="Helical" evidence="10">
    <location>
        <begin position="85"/>
        <end position="104"/>
    </location>
</feature>
<feature type="repeat" description="TNFR-Cys" evidence="8">
    <location>
        <begin position="24"/>
        <end position="65"/>
    </location>
</feature>
<keyword evidence="10" id="KW-0472">Membrane</keyword>
<organism evidence="12 13">
    <name type="scientific">Dreissena polymorpha</name>
    <name type="common">Zebra mussel</name>
    <name type="synonym">Mytilus polymorpha</name>
    <dbReference type="NCBI Taxonomy" id="45954"/>
    <lineage>
        <taxon>Eukaryota</taxon>
        <taxon>Metazoa</taxon>
        <taxon>Spiralia</taxon>
        <taxon>Lophotrochozoa</taxon>
        <taxon>Mollusca</taxon>
        <taxon>Bivalvia</taxon>
        <taxon>Autobranchia</taxon>
        <taxon>Heteroconchia</taxon>
        <taxon>Euheterodonta</taxon>
        <taxon>Imparidentia</taxon>
        <taxon>Neoheterodontei</taxon>
        <taxon>Myida</taxon>
        <taxon>Dreissenoidea</taxon>
        <taxon>Dreissenidae</taxon>
        <taxon>Dreissena</taxon>
    </lineage>
</organism>
<keyword evidence="4" id="KW-0732">Signal</keyword>
<dbReference type="SMART" id="SM00208">
    <property type="entry name" value="TNFR"/>
    <property type="match status" value="1"/>
</dbReference>
<dbReference type="GO" id="GO:0006915">
    <property type="term" value="P:apoptotic process"/>
    <property type="evidence" value="ECO:0007669"/>
    <property type="project" value="UniProtKB-KW"/>
</dbReference>
<dbReference type="InterPro" id="IPR001368">
    <property type="entry name" value="TNFR/NGFR_Cys_rich_reg"/>
</dbReference>
<comment type="caution">
    <text evidence="8">Lacks conserved residue(s) required for the propagation of feature annotation.</text>
</comment>
<feature type="disulfide bond" evidence="8">
    <location>
        <begin position="44"/>
        <end position="57"/>
    </location>
</feature>
<dbReference type="Pfam" id="PF00020">
    <property type="entry name" value="TNFR_c6"/>
    <property type="match status" value="1"/>
</dbReference>
<proteinExistence type="predicted"/>
<dbReference type="PANTHER" id="PTHR23097">
    <property type="entry name" value="TUMOR NECROSIS FACTOR RECEPTOR SUPERFAMILY MEMBER"/>
    <property type="match status" value="1"/>
</dbReference>
<evidence type="ECO:0000256" key="1">
    <source>
        <dbReference type="ARBA" id="ARBA00004613"/>
    </source>
</evidence>
<keyword evidence="10" id="KW-1133">Transmembrane helix</keyword>
<sequence length="203" mass="21772">MTECAVGYGVKMLAAQWSDTVCEQCTDGVTFSNVSSASSPCQLCTACPNGNTPFVKCNIQADTVCERNEVKRVINKDFTLTTVNIIEIVFGVAGLILLILIVINRQRLSPILLRMCRRKQPVKCVYTSVKQAGTGLSSRADDSDDSDDTSITSRPHVSLFTTYGRPLEAGAQAAGHATNGTNQPNATARLADPSDANNGRELL</sequence>
<dbReference type="PANTHER" id="PTHR23097:SF181">
    <property type="entry name" value="CASPASE-8-LIKE"/>
    <property type="match status" value="1"/>
</dbReference>
<dbReference type="SUPFAM" id="SSF57586">
    <property type="entry name" value="TNF receptor-like"/>
    <property type="match status" value="1"/>
</dbReference>
<dbReference type="Proteomes" id="UP000828390">
    <property type="component" value="Unassembled WGS sequence"/>
</dbReference>